<sequence>MQSVRDGHLASDRQRVTAERLDAVLDRAARRHRVPGAQLAVLRDGERLVVQTGVEDQDRGTPMTEESAVPSGSVTKVATATVAMALVADDDLELDQPVGDVLGVAGLDRGLTPRRLLSHTSGLPSDPADPTAGCLREVREAIPVCPAGTAFSYSNLGYALVGAVIEAVTGMTWREAVEAIVLRPSKIEPVYAESTRGVSGHGRATGPAGARPVEQVLPPMLDPAGALAFSARDLVELGRIHLGKPGLLDVVTAADMHRPVPEADPFGLADGWGLGIAHFGSGDDAWLGHDGTADGTACHLRIDQAGACVVAFTANGAAGTDLWHDVAAELRELGFDLPEQRFGVPGARPVPVPDGDFGTYRNGAIDYTVRPDGTGAALVVDGEVYPELVLHDDGSFTVRDPATGRATPCGRFRGDRGASAAVEIGGRLARRC</sequence>
<dbReference type="RefSeq" id="WP_086859917.1">
    <property type="nucleotide sequence ID" value="NZ_JADBEG010000001.1"/>
</dbReference>
<name>A0ABR9HWW5_9PSEU</name>
<organism evidence="2 3">
    <name type="scientific">Amycolatopsis lexingtonensis</name>
    <dbReference type="NCBI Taxonomy" id="218822"/>
    <lineage>
        <taxon>Bacteria</taxon>
        <taxon>Bacillati</taxon>
        <taxon>Actinomycetota</taxon>
        <taxon>Actinomycetes</taxon>
        <taxon>Pseudonocardiales</taxon>
        <taxon>Pseudonocardiaceae</taxon>
        <taxon>Amycolatopsis</taxon>
    </lineage>
</organism>
<dbReference type="InterPro" id="IPR050491">
    <property type="entry name" value="AmpC-like"/>
</dbReference>
<proteinExistence type="predicted"/>
<dbReference type="SUPFAM" id="SSF56601">
    <property type="entry name" value="beta-lactamase/transpeptidase-like"/>
    <property type="match status" value="1"/>
</dbReference>
<dbReference type="EMBL" id="JADBEG010000001">
    <property type="protein sequence ID" value="MBE1495424.1"/>
    <property type="molecule type" value="Genomic_DNA"/>
</dbReference>
<protein>
    <submittedName>
        <fullName evidence="2">CubicO group peptidase (Beta-lactamase class C family)</fullName>
    </submittedName>
</protein>
<evidence type="ECO:0000259" key="1">
    <source>
        <dbReference type="Pfam" id="PF00144"/>
    </source>
</evidence>
<dbReference type="PANTHER" id="PTHR46825:SF7">
    <property type="entry name" value="D-ALANYL-D-ALANINE CARBOXYPEPTIDASE"/>
    <property type="match status" value="1"/>
</dbReference>
<evidence type="ECO:0000313" key="3">
    <source>
        <dbReference type="Proteomes" id="UP000631670"/>
    </source>
</evidence>
<accession>A0ABR9HWW5</accession>
<reference evidence="2 3" key="1">
    <citation type="submission" date="2020-10" db="EMBL/GenBank/DDBJ databases">
        <title>Sequencing the genomes of 1000 actinobacteria strains.</title>
        <authorList>
            <person name="Klenk H.-P."/>
        </authorList>
    </citation>
    <scope>NUCLEOTIDE SEQUENCE [LARGE SCALE GENOMIC DNA]</scope>
    <source>
        <strain evidence="2 3">DSM 44653</strain>
    </source>
</reference>
<dbReference type="InterPro" id="IPR012338">
    <property type="entry name" value="Beta-lactam/transpept-like"/>
</dbReference>
<dbReference type="Proteomes" id="UP000631670">
    <property type="component" value="Unassembled WGS sequence"/>
</dbReference>
<dbReference type="Pfam" id="PF00144">
    <property type="entry name" value="Beta-lactamase"/>
    <property type="match status" value="1"/>
</dbReference>
<feature type="domain" description="Beta-lactamase-related" evidence="1">
    <location>
        <begin position="22"/>
        <end position="321"/>
    </location>
</feature>
<dbReference type="InterPro" id="IPR001466">
    <property type="entry name" value="Beta-lactam-related"/>
</dbReference>
<gene>
    <name evidence="2" type="ORF">H4696_002524</name>
</gene>
<keyword evidence="3" id="KW-1185">Reference proteome</keyword>
<dbReference type="Gene3D" id="3.40.710.10">
    <property type="entry name" value="DD-peptidase/beta-lactamase superfamily"/>
    <property type="match status" value="1"/>
</dbReference>
<evidence type="ECO:0000313" key="2">
    <source>
        <dbReference type="EMBL" id="MBE1495424.1"/>
    </source>
</evidence>
<dbReference type="PANTHER" id="PTHR46825">
    <property type="entry name" value="D-ALANYL-D-ALANINE-CARBOXYPEPTIDASE/ENDOPEPTIDASE AMPH"/>
    <property type="match status" value="1"/>
</dbReference>
<comment type="caution">
    <text evidence="2">The sequence shown here is derived from an EMBL/GenBank/DDBJ whole genome shotgun (WGS) entry which is preliminary data.</text>
</comment>